<evidence type="ECO:0000256" key="1">
    <source>
        <dbReference type="SAM" id="MobiDB-lite"/>
    </source>
</evidence>
<feature type="compositionally biased region" description="Polar residues" evidence="1">
    <location>
        <begin position="147"/>
        <end position="164"/>
    </location>
</feature>
<proteinExistence type="predicted"/>
<accession>A0A6J5R383</accession>
<sequence length="202" mass="22115">MRFTPETGIGDKAELIPNGALVSAVITINQVKQSQATEGRYLAVELTVSSGEFRNRKIWDMICDPFDERNSDAWRKMGLTALTRALECAGIFKWNDEASYNAMEGKSIEEIARVLDGLEVVIKVKIEKSSDPAHADKNKVGEWLTPNPKSSGNSGWNKFNQQAKVESVGGMPSAPAPKFSSPSSVPSPSWLKSPTKKSDLPF</sequence>
<evidence type="ECO:0000313" key="4">
    <source>
        <dbReference type="EMBL" id="CAB4191349.1"/>
    </source>
</evidence>
<feature type="region of interest" description="Disordered" evidence="1">
    <location>
        <begin position="131"/>
        <end position="202"/>
    </location>
</feature>
<protein>
    <submittedName>
        <fullName evidence="4">Uncharacterized protein</fullName>
    </submittedName>
</protein>
<reference evidence="4" key="1">
    <citation type="submission" date="2020-05" db="EMBL/GenBank/DDBJ databases">
        <authorList>
            <person name="Chiriac C."/>
            <person name="Salcher M."/>
            <person name="Ghai R."/>
            <person name="Kavagutti S V."/>
        </authorList>
    </citation>
    <scope>NUCLEOTIDE SEQUENCE</scope>
</reference>
<feature type="compositionally biased region" description="Low complexity" evidence="1">
    <location>
        <begin position="172"/>
        <end position="193"/>
    </location>
</feature>
<dbReference type="EMBL" id="LR796752">
    <property type="protein sequence ID" value="CAB4163627.1"/>
    <property type="molecule type" value="Genomic_DNA"/>
</dbReference>
<dbReference type="EMBL" id="LR796455">
    <property type="protein sequence ID" value="CAB4145766.1"/>
    <property type="molecule type" value="Genomic_DNA"/>
</dbReference>
<dbReference type="EMBL" id="LR797167">
    <property type="protein sequence ID" value="CAB4191349.1"/>
    <property type="molecule type" value="Genomic_DNA"/>
</dbReference>
<gene>
    <name evidence="4" type="ORF">UFOVP1222_20</name>
    <name evidence="2" type="ORF">UFOVP477_37</name>
    <name evidence="3" type="ORF">UFOVP798_41</name>
</gene>
<evidence type="ECO:0000313" key="2">
    <source>
        <dbReference type="EMBL" id="CAB4145766.1"/>
    </source>
</evidence>
<feature type="compositionally biased region" description="Basic and acidic residues" evidence="1">
    <location>
        <begin position="131"/>
        <end position="140"/>
    </location>
</feature>
<evidence type="ECO:0000313" key="3">
    <source>
        <dbReference type="EMBL" id="CAB4163627.1"/>
    </source>
</evidence>
<organism evidence="4">
    <name type="scientific">uncultured Caudovirales phage</name>
    <dbReference type="NCBI Taxonomy" id="2100421"/>
    <lineage>
        <taxon>Viruses</taxon>
        <taxon>Duplodnaviria</taxon>
        <taxon>Heunggongvirae</taxon>
        <taxon>Uroviricota</taxon>
        <taxon>Caudoviricetes</taxon>
        <taxon>Peduoviridae</taxon>
        <taxon>Maltschvirus</taxon>
        <taxon>Maltschvirus maltsch</taxon>
    </lineage>
</organism>
<name>A0A6J5R383_9CAUD</name>